<keyword evidence="2" id="KW-1185">Reference proteome</keyword>
<dbReference type="PATRIC" id="fig|1114964.8.peg.4361"/>
<proteinExistence type="predicted"/>
<dbReference type="EMBL" id="ATIB01000027">
    <property type="protein sequence ID" value="EQB05182.1"/>
    <property type="molecule type" value="Genomic_DNA"/>
</dbReference>
<evidence type="ECO:0000313" key="2">
    <source>
        <dbReference type="Proteomes" id="UP000015524"/>
    </source>
</evidence>
<name>T0GWX4_9SPHN</name>
<reference evidence="1 2" key="1">
    <citation type="journal article" date="2013" name="Genome Announc.">
        <title>Draft Genome Sequence of a Hexachlorocyclohexane-Degrading Bacterium, Sphingobium baderi Strain LL03T.</title>
        <authorList>
            <person name="Kaur J."/>
            <person name="Verma H."/>
            <person name="Tripathi C."/>
            <person name="Khurana J.P."/>
            <person name="Lal R."/>
        </authorList>
    </citation>
    <scope>NUCLEOTIDE SEQUENCE [LARGE SCALE GENOMIC DNA]</scope>
    <source>
        <strain evidence="1 2">LL03</strain>
    </source>
</reference>
<dbReference type="AlphaFoldDB" id="T0GWX4"/>
<dbReference type="OrthoDB" id="9762834at2"/>
<gene>
    <name evidence="1" type="ORF">L485_03420</name>
</gene>
<dbReference type="Proteomes" id="UP000015524">
    <property type="component" value="Unassembled WGS sequence"/>
</dbReference>
<protein>
    <submittedName>
        <fullName evidence="1">Uncharacterized protein</fullName>
    </submittedName>
</protein>
<dbReference type="RefSeq" id="WP_021243648.1">
    <property type="nucleotide sequence ID" value="NZ_ATIB01000027.1"/>
</dbReference>
<evidence type="ECO:0000313" key="1">
    <source>
        <dbReference type="EMBL" id="EQB05182.1"/>
    </source>
</evidence>
<accession>T0GWX4</accession>
<organism evidence="1 2">
    <name type="scientific">Sphingobium baderi LL03</name>
    <dbReference type="NCBI Taxonomy" id="1114964"/>
    <lineage>
        <taxon>Bacteria</taxon>
        <taxon>Pseudomonadati</taxon>
        <taxon>Pseudomonadota</taxon>
        <taxon>Alphaproteobacteria</taxon>
        <taxon>Sphingomonadales</taxon>
        <taxon>Sphingomonadaceae</taxon>
        <taxon>Sphingobium</taxon>
    </lineage>
</organism>
<sequence>MTVVLLNGIWCHATYGFCEAPGHGLVSAAHARPGGVTVIGHGFAPGDMMIGQWRKDFAVSAISRVHQPVAGYIAARDIARRYVQR</sequence>
<comment type="caution">
    <text evidence="1">The sequence shown here is derived from an EMBL/GenBank/DDBJ whole genome shotgun (WGS) entry which is preliminary data.</text>
</comment>